<protein>
    <submittedName>
        <fullName evidence="1">Unannotated protein</fullName>
    </submittedName>
</protein>
<dbReference type="EMBL" id="CAFAAJ010000063">
    <property type="protein sequence ID" value="CAB4804147.1"/>
    <property type="molecule type" value="Genomic_DNA"/>
</dbReference>
<dbReference type="AlphaFoldDB" id="A0A6J6YEW8"/>
<accession>A0A6J6YEW8</accession>
<sequence length="82" mass="8351">MICPPAGSPSSAVPNGTLIAGCPTRLVGIVYVSQRYMASGLSPLDPNSNATVGDVGVSSTSAFAYAAAKSLAMRRRILRALP</sequence>
<reference evidence="1" key="1">
    <citation type="submission" date="2020-05" db="EMBL/GenBank/DDBJ databases">
        <authorList>
            <person name="Chiriac C."/>
            <person name="Salcher M."/>
            <person name="Ghai R."/>
            <person name="Kavagutti S V."/>
        </authorList>
    </citation>
    <scope>NUCLEOTIDE SEQUENCE</scope>
</reference>
<evidence type="ECO:0000313" key="1">
    <source>
        <dbReference type="EMBL" id="CAB4804147.1"/>
    </source>
</evidence>
<proteinExistence type="predicted"/>
<name>A0A6J6YEW8_9ZZZZ</name>
<organism evidence="1">
    <name type="scientific">freshwater metagenome</name>
    <dbReference type="NCBI Taxonomy" id="449393"/>
    <lineage>
        <taxon>unclassified sequences</taxon>
        <taxon>metagenomes</taxon>
        <taxon>ecological metagenomes</taxon>
    </lineage>
</organism>
<gene>
    <name evidence="1" type="ORF">UFOPK3001_01137</name>
</gene>